<reference evidence="6" key="1">
    <citation type="submission" date="2017-12" db="EMBL/GenBank/DDBJ databases">
        <title>FDA dAtabase for Regulatory Grade micrObial Sequences (FDA-ARGOS): Supporting development and validation of Infectious Disease Dx tests.</title>
        <authorList>
            <person name="Hoffmann M."/>
            <person name="Allard M."/>
            <person name="Evans P."/>
            <person name="Brown E."/>
            <person name="Tallon L.J."/>
            <person name="Sadzewicz L."/>
            <person name="Sengamalay N."/>
            <person name="Ott S."/>
            <person name="Godinez A."/>
            <person name="Nagaraj S."/>
            <person name="Vavikolanu K."/>
            <person name="Aluvathingal J."/>
            <person name="Nadendla S."/>
            <person name="Hobson J."/>
            <person name="Sichtig H."/>
        </authorList>
    </citation>
    <scope>NUCLEOTIDE SEQUENCE [LARGE SCALE GENOMIC DNA]</scope>
    <source>
        <strain evidence="6">FDAARGOS_113</strain>
    </source>
</reference>
<evidence type="ECO:0000256" key="4">
    <source>
        <dbReference type="ARBA" id="ARBA00023136"/>
    </source>
</evidence>
<evidence type="ECO:0000313" key="7">
    <source>
        <dbReference type="Proteomes" id="UP000053748"/>
    </source>
</evidence>
<comment type="caution">
    <text evidence="6">The sequence shown here is derived from an EMBL/GenBank/DDBJ whole genome shotgun (WGS) entry which is preliminary data.</text>
</comment>
<dbReference type="AlphaFoldDB" id="A0A2J9VLQ4"/>
<evidence type="ECO:0000256" key="1">
    <source>
        <dbReference type="ARBA" id="ARBA00004370"/>
    </source>
</evidence>
<keyword evidence="3 5" id="KW-1133">Transmembrane helix</keyword>
<dbReference type="InterPro" id="IPR023352">
    <property type="entry name" value="MAPEG-like_dom_sf"/>
</dbReference>
<evidence type="ECO:0000256" key="2">
    <source>
        <dbReference type="ARBA" id="ARBA00022692"/>
    </source>
</evidence>
<evidence type="ECO:0000256" key="5">
    <source>
        <dbReference type="SAM" id="Phobius"/>
    </source>
</evidence>
<evidence type="ECO:0000313" key="6">
    <source>
        <dbReference type="EMBL" id="PNM64662.1"/>
    </source>
</evidence>
<proteinExistence type="predicted"/>
<keyword evidence="7" id="KW-1185">Reference proteome</keyword>
<keyword evidence="2 5" id="KW-0812">Transmembrane</keyword>
<evidence type="ECO:0008006" key="8">
    <source>
        <dbReference type="Google" id="ProtNLM"/>
    </source>
</evidence>
<keyword evidence="4 5" id="KW-0472">Membrane</keyword>
<dbReference type="OrthoDB" id="328594at2"/>
<organism evidence="6 7">
    <name type="scientific">Vibrio mimicus</name>
    <dbReference type="NCBI Taxonomy" id="674"/>
    <lineage>
        <taxon>Bacteria</taxon>
        <taxon>Pseudomonadati</taxon>
        <taxon>Pseudomonadota</taxon>
        <taxon>Gammaproteobacteria</taxon>
        <taxon>Vibrionales</taxon>
        <taxon>Vibrionaceae</taxon>
        <taxon>Vibrio</taxon>
    </lineage>
</organism>
<dbReference type="SUPFAM" id="SSF161084">
    <property type="entry name" value="MAPEG domain-like"/>
    <property type="match status" value="1"/>
</dbReference>
<dbReference type="InterPro" id="IPR001129">
    <property type="entry name" value="Membr-assoc_MAPEG"/>
</dbReference>
<gene>
    <name evidence="6" type="ORF">AL544_002290</name>
</gene>
<comment type="subcellular location">
    <subcellularLocation>
        <location evidence="1">Membrane</location>
    </subcellularLocation>
</comment>
<dbReference type="EMBL" id="LOSJ02000001">
    <property type="protein sequence ID" value="PNM64662.1"/>
    <property type="molecule type" value="Genomic_DNA"/>
</dbReference>
<evidence type="ECO:0000256" key="3">
    <source>
        <dbReference type="ARBA" id="ARBA00022989"/>
    </source>
</evidence>
<dbReference type="Pfam" id="PF01124">
    <property type="entry name" value="MAPEG"/>
    <property type="match status" value="1"/>
</dbReference>
<sequence length="136" mass="15508">MYIIYPMFALVILTFLVGFSMGASRLISVKKGQVNPLYYKLLSGYTPPEYVVKLSRNFSNLLEVPILFYTLGVLLVALNISSPVILVLAWCFVGLRIVHSIIHITYNHPKHRFYAFLSSCLIVLVMWVQLIILITN</sequence>
<dbReference type="Gene3D" id="1.20.120.550">
    <property type="entry name" value="Membrane associated eicosanoid/glutathione metabolism-like domain"/>
    <property type="match status" value="1"/>
</dbReference>
<dbReference type="RefSeq" id="WP_032470953.1">
    <property type="nucleotide sequence ID" value="NZ_CAWMSS010000002.1"/>
</dbReference>
<dbReference type="Proteomes" id="UP000053748">
    <property type="component" value="Unassembled WGS sequence"/>
</dbReference>
<feature type="transmembrane region" description="Helical" evidence="5">
    <location>
        <begin position="66"/>
        <end position="93"/>
    </location>
</feature>
<name>A0A2J9VLQ4_VIBMI</name>
<protein>
    <recommendedName>
        <fullName evidence="8">MAPEG family protein</fullName>
    </recommendedName>
</protein>
<dbReference type="GO" id="GO:0016020">
    <property type="term" value="C:membrane"/>
    <property type="evidence" value="ECO:0007669"/>
    <property type="project" value="UniProtKB-SubCell"/>
</dbReference>
<feature type="transmembrane region" description="Helical" evidence="5">
    <location>
        <begin position="113"/>
        <end position="134"/>
    </location>
</feature>
<accession>A0A2J9VLQ4</accession>